<comment type="caution">
    <text evidence="6">Lacks conserved residue(s) required for the propagation of feature annotation.</text>
</comment>
<dbReference type="GO" id="GO:0005509">
    <property type="term" value="F:calcium ion binding"/>
    <property type="evidence" value="ECO:0007669"/>
    <property type="project" value="InterPro"/>
</dbReference>
<keyword evidence="9" id="KW-1185">Reference proteome</keyword>
<dbReference type="Gene3D" id="2.10.25.10">
    <property type="entry name" value="Laminin"/>
    <property type="match status" value="5"/>
</dbReference>
<dbReference type="CDD" id="cd00054">
    <property type="entry name" value="EGF_CA"/>
    <property type="match status" value="2"/>
</dbReference>
<evidence type="ECO:0000313" key="8">
    <source>
        <dbReference type="EMBL" id="KAF8777569.1"/>
    </source>
</evidence>
<dbReference type="InterPro" id="IPR000742">
    <property type="entry name" value="EGF"/>
</dbReference>
<evidence type="ECO:0000256" key="6">
    <source>
        <dbReference type="PROSITE-ProRule" id="PRU00076"/>
    </source>
</evidence>
<dbReference type="FunFam" id="2.10.25.10:FF:000122">
    <property type="entry name" value="Protein crumbs homolog 2"/>
    <property type="match status" value="1"/>
</dbReference>
<dbReference type="PANTHER" id="PTHR47761:SF1">
    <property type="entry name" value="C-TYPE LECTIN-RELATED"/>
    <property type="match status" value="1"/>
</dbReference>
<accession>A0A8T0EU67</accession>
<dbReference type="InterPro" id="IPR000152">
    <property type="entry name" value="EGF-type_Asp/Asn_hydroxyl_site"/>
</dbReference>
<dbReference type="InterPro" id="IPR049883">
    <property type="entry name" value="NOTCH1_EGF-like"/>
</dbReference>
<dbReference type="AlphaFoldDB" id="A0A8T0EU67"/>
<evidence type="ECO:0000256" key="5">
    <source>
        <dbReference type="ARBA" id="ARBA00023180"/>
    </source>
</evidence>
<dbReference type="InterPro" id="IPR001881">
    <property type="entry name" value="EGF-like_Ca-bd_dom"/>
</dbReference>
<evidence type="ECO:0000259" key="7">
    <source>
        <dbReference type="PROSITE" id="PS50026"/>
    </source>
</evidence>
<dbReference type="Pfam" id="PF00008">
    <property type="entry name" value="EGF"/>
    <property type="match status" value="1"/>
</dbReference>
<dbReference type="Proteomes" id="UP000807504">
    <property type="component" value="Unassembled WGS sequence"/>
</dbReference>
<evidence type="ECO:0000256" key="4">
    <source>
        <dbReference type="ARBA" id="ARBA00023157"/>
    </source>
</evidence>
<evidence type="ECO:0000256" key="3">
    <source>
        <dbReference type="ARBA" id="ARBA00022737"/>
    </source>
</evidence>
<name>A0A8T0EU67_ARGBR</name>
<keyword evidence="2" id="KW-0732">Signal</keyword>
<sequence length="520" mass="55494">MCLSRFLKPGEQPLCRRDDNTEINCNEKTQEDEKGDGTSPRILTRSRSQSNLEVILEKFSSLSRKILATPSGNSLSLILFMRSFVASGNRFLGFSWDDGGRLFSTEGIVSGAVAAEITSEIIPRLLILVFTNVLVTEMALALLLTENECNSNPCKNGGTCIDTYNGFICTCPPNWEPVGIKNFHRDLAGSKYVQDCDKSAGPITGCNCPANWFGIHCTQQHNDCSTASHQELCEHGTCVDEKRTLLGQPKYRCICDAGWQAGSSGPACTVDIDECNGRCSTNSPVVCINLPGSFHCGPCPAGYTGSGHTCSDMNECEMNNGGCATQPYVQCINTIGSRTCGPCPSGYVGDGARCSFIGVCNVNRGGCHPLATCVENTAIVGTYRECRCPAGYIGNGEGPNGCTASLGMNCASNPCVSGTCHEGIVEVPSMPNKVSSQAPCIPRHTTETASACGTSPSRDIPGIHISKANEVTIKFKSNANNAGPGFSLTFETNAFLPYSSLPLIQRNPTEEVRTPIIYLN</sequence>
<keyword evidence="3" id="KW-0677">Repeat</keyword>
<reference evidence="8" key="1">
    <citation type="journal article" date="2020" name="bioRxiv">
        <title>Chromosome-level reference genome of the European wasp spider Argiope bruennichi: a resource for studies on range expansion and evolutionary adaptation.</title>
        <authorList>
            <person name="Sheffer M.M."/>
            <person name="Hoppe A."/>
            <person name="Krehenwinkel H."/>
            <person name="Uhl G."/>
            <person name="Kuss A.W."/>
            <person name="Jensen L."/>
            <person name="Jensen C."/>
            <person name="Gillespie R.G."/>
            <person name="Hoff K.J."/>
            <person name="Prost S."/>
        </authorList>
    </citation>
    <scope>NUCLEOTIDE SEQUENCE</scope>
</reference>
<dbReference type="PROSITE" id="PS00010">
    <property type="entry name" value="ASX_HYDROXYL"/>
    <property type="match status" value="1"/>
</dbReference>
<dbReference type="InterPro" id="IPR053119">
    <property type="entry name" value="Cubilin_domain"/>
</dbReference>
<evidence type="ECO:0000313" key="9">
    <source>
        <dbReference type="Proteomes" id="UP000807504"/>
    </source>
</evidence>
<reference evidence="8" key="2">
    <citation type="submission" date="2020-06" db="EMBL/GenBank/DDBJ databases">
        <authorList>
            <person name="Sheffer M."/>
        </authorList>
    </citation>
    <scope>NUCLEOTIDE SEQUENCE</scope>
</reference>
<dbReference type="EMBL" id="JABXBU010002072">
    <property type="protein sequence ID" value="KAF8777569.1"/>
    <property type="molecule type" value="Genomic_DNA"/>
</dbReference>
<protein>
    <submittedName>
        <fullName evidence="8">Cubilin like protein</fullName>
    </submittedName>
</protein>
<dbReference type="SMART" id="SM00181">
    <property type="entry name" value="EGF"/>
    <property type="match status" value="5"/>
</dbReference>
<keyword evidence="1 6" id="KW-0245">EGF-like domain</keyword>
<evidence type="ECO:0000256" key="1">
    <source>
        <dbReference type="ARBA" id="ARBA00022536"/>
    </source>
</evidence>
<evidence type="ECO:0000256" key="2">
    <source>
        <dbReference type="ARBA" id="ARBA00022729"/>
    </source>
</evidence>
<dbReference type="PROSITE" id="PS50026">
    <property type="entry name" value="EGF_3"/>
    <property type="match status" value="1"/>
</dbReference>
<feature type="domain" description="EGF-like" evidence="7">
    <location>
        <begin position="145"/>
        <end position="184"/>
    </location>
</feature>
<dbReference type="PANTHER" id="PTHR47761">
    <property type="entry name" value="C-TYPE LECTIN-RELATED"/>
    <property type="match status" value="1"/>
</dbReference>
<comment type="caution">
    <text evidence="8">The sequence shown here is derived from an EMBL/GenBank/DDBJ whole genome shotgun (WGS) entry which is preliminary data.</text>
</comment>
<keyword evidence="4" id="KW-1015">Disulfide bond</keyword>
<dbReference type="SMART" id="SM00179">
    <property type="entry name" value="EGF_CA"/>
    <property type="match status" value="4"/>
</dbReference>
<keyword evidence="5" id="KW-0325">Glycoprotein</keyword>
<dbReference type="SUPFAM" id="SSF57196">
    <property type="entry name" value="EGF/Laminin"/>
    <property type="match status" value="2"/>
</dbReference>
<proteinExistence type="predicted"/>
<dbReference type="FunFam" id="2.10.25.10:FF:000379">
    <property type="entry name" value="Cubilin"/>
    <property type="match status" value="1"/>
</dbReference>
<organism evidence="8 9">
    <name type="scientific">Argiope bruennichi</name>
    <name type="common">Wasp spider</name>
    <name type="synonym">Aranea bruennichi</name>
    <dbReference type="NCBI Taxonomy" id="94029"/>
    <lineage>
        <taxon>Eukaryota</taxon>
        <taxon>Metazoa</taxon>
        <taxon>Ecdysozoa</taxon>
        <taxon>Arthropoda</taxon>
        <taxon>Chelicerata</taxon>
        <taxon>Arachnida</taxon>
        <taxon>Araneae</taxon>
        <taxon>Araneomorphae</taxon>
        <taxon>Entelegynae</taxon>
        <taxon>Araneoidea</taxon>
        <taxon>Araneidae</taxon>
        <taxon>Argiope</taxon>
    </lineage>
</organism>
<gene>
    <name evidence="8" type="ORF">HNY73_014413</name>
</gene>
<dbReference type="Pfam" id="PF07645">
    <property type="entry name" value="EGF_CA"/>
    <property type="match status" value="2"/>
</dbReference>